<evidence type="ECO:0000313" key="2">
    <source>
        <dbReference type="EMBL" id="KAF0925532.1"/>
    </source>
</evidence>
<dbReference type="SUPFAM" id="SSF55068">
    <property type="entry name" value="Peptide methionine sulfoxide reductase"/>
    <property type="match status" value="1"/>
</dbReference>
<protein>
    <submittedName>
        <fullName evidence="2">Uncharacterized protein</fullName>
    </submittedName>
</protein>
<evidence type="ECO:0000313" key="3">
    <source>
        <dbReference type="Proteomes" id="UP000479710"/>
    </source>
</evidence>
<evidence type="ECO:0000256" key="1">
    <source>
        <dbReference type="SAM" id="MobiDB-lite"/>
    </source>
</evidence>
<keyword evidence="3" id="KW-1185">Reference proteome</keyword>
<gene>
    <name evidence="2" type="ORF">E2562_016719</name>
</gene>
<dbReference type="GO" id="GO:0008113">
    <property type="term" value="F:peptide-methionine (S)-S-oxide reductase activity"/>
    <property type="evidence" value="ECO:0007669"/>
    <property type="project" value="InterPro"/>
</dbReference>
<dbReference type="Proteomes" id="UP000479710">
    <property type="component" value="Unassembled WGS sequence"/>
</dbReference>
<dbReference type="InterPro" id="IPR036509">
    <property type="entry name" value="Met_Sox_Rdtase_MsrA_sf"/>
</dbReference>
<accession>A0A6G1ELX2</accession>
<organism evidence="2 3">
    <name type="scientific">Oryza meyeriana var. granulata</name>
    <dbReference type="NCBI Taxonomy" id="110450"/>
    <lineage>
        <taxon>Eukaryota</taxon>
        <taxon>Viridiplantae</taxon>
        <taxon>Streptophyta</taxon>
        <taxon>Embryophyta</taxon>
        <taxon>Tracheophyta</taxon>
        <taxon>Spermatophyta</taxon>
        <taxon>Magnoliopsida</taxon>
        <taxon>Liliopsida</taxon>
        <taxon>Poales</taxon>
        <taxon>Poaceae</taxon>
        <taxon>BOP clade</taxon>
        <taxon>Oryzoideae</taxon>
        <taxon>Oryzeae</taxon>
        <taxon>Oryzinae</taxon>
        <taxon>Oryza</taxon>
        <taxon>Oryza meyeriana</taxon>
    </lineage>
</organism>
<proteinExistence type="predicted"/>
<dbReference type="EMBL" id="SPHZ02000003">
    <property type="protein sequence ID" value="KAF0925532.1"/>
    <property type="molecule type" value="Genomic_DNA"/>
</dbReference>
<feature type="region of interest" description="Disordered" evidence="1">
    <location>
        <begin position="71"/>
        <end position="93"/>
    </location>
</feature>
<sequence length="117" mass="12750">MVMFALGSIRRSEAATPRQRASATLVFALGSIWRSEAVFGCILGVIRTSASYAGSSKPPQSIAILPITQGVSRSSRNDSKGRRSIRGSLRSSPSSGLNKVIFFINCMVVWFDEFRFS</sequence>
<dbReference type="AlphaFoldDB" id="A0A6G1ELX2"/>
<dbReference type="OrthoDB" id="77405at2759"/>
<name>A0A6G1ELX2_9ORYZ</name>
<dbReference type="Gene3D" id="3.30.1060.10">
    <property type="entry name" value="Peptide methionine sulphoxide reductase MsrA"/>
    <property type="match status" value="1"/>
</dbReference>
<comment type="caution">
    <text evidence="2">The sequence shown here is derived from an EMBL/GenBank/DDBJ whole genome shotgun (WGS) entry which is preliminary data.</text>
</comment>
<reference evidence="2 3" key="1">
    <citation type="submission" date="2019-11" db="EMBL/GenBank/DDBJ databases">
        <title>Whole genome sequence of Oryza granulata.</title>
        <authorList>
            <person name="Li W."/>
        </authorList>
    </citation>
    <scope>NUCLEOTIDE SEQUENCE [LARGE SCALE GENOMIC DNA]</scope>
    <source>
        <strain evidence="3">cv. Menghai</strain>
        <tissue evidence="2">Leaf</tissue>
    </source>
</reference>